<comment type="caution">
    <text evidence="1">The sequence shown here is derived from an EMBL/GenBank/DDBJ whole genome shotgun (WGS) entry which is preliminary data.</text>
</comment>
<evidence type="ECO:0008006" key="3">
    <source>
        <dbReference type="Google" id="ProtNLM"/>
    </source>
</evidence>
<organism evidence="1 2">
    <name type="scientific">Olivibacter oleidegradans</name>
    <dbReference type="NCBI Taxonomy" id="760123"/>
    <lineage>
        <taxon>Bacteria</taxon>
        <taxon>Pseudomonadati</taxon>
        <taxon>Bacteroidota</taxon>
        <taxon>Sphingobacteriia</taxon>
        <taxon>Sphingobacteriales</taxon>
        <taxon>Sphingobacteriaceae</taxon>
        <taxon>Olivibacter</taxon>
    </lineage>
</organism>
<gene>
    <name evidence="1" type="ORF">ACFFI0_14445</name>
</gene>
<name>A0ABV6HKV8_9SPHI</name>
<protein>
    <recommendedName>
        <fullName evidence="3">Transposase</fullName>
    </recommendedName>
</protein>
<reference evidence="1 2" key="1">
    <citation type="submission" date="2024-09" db="EMBL/GenBank/DDBJ databases">
        <authorList>
            <person name="Sun Q."/>
            <person name="Mori K."/>
        </authorList>
    </citation>
    <scope>NUCLEOTIDE SEQUENCE [LARGE SCALE GENOMIC DNA]</scope>
    <source>
        <strain evidence="1 2">CCM 7765</strain>
    </source>
</reference>
<dbReference type="Proteomes" id="UP001589774">
    <property type="component" value="Unassembled WGS sequence"/>
</dbReference>
<dbReference type="EMBL" id="JBHLWO010000002">
    <property type="protein sequence ID" value="MFC0319517.1"/>
    <property type="molecule type" value="Genomic_DNA"/>
</dbReference>
<proteinExistence type="predicted"/>
<evidence type="ECO:0000313" key="1">
    <source>
        <dbReference type="EMBL" id="MFC0319517.1"/>
    </source>
</evidence>
<accession>A0ABV6HKV8</accession>
<sequence>MYYLVCYDLETAVAVDDDIDPTNLNSKHCPHLKKFLQKVGKKPISKIDHNYPSYRAVLDNYHIIGEGKRYSH</sequence>
<evidence type="ECO:0000313" key="2">
    <source>
        <dbReference type="Proteomes" id="UP001589774"/>
    </source>
</evidence>
<dbReference type="RefSeq" id="WP_013667072.1">
    <property type="nucleotide sequence ID" value="NZ_JBHLWO010000002.1"/>
</dbReference>
<keyword evidence="2" id="KW-1185">Reference proteome</keyword>